<evidence type="ECO:0000256" key="9">
    <source>
        <dbReference type="ARBA" id="ARBA00023136"/>
    </source>
</evidence>
<dbReference type="Pfam" id="PF02050">
    <property type="entry name" value="FliJ"/>
    <property type="match status" value="1"/>
</dbReference>
<keyword evidence="5" id="KW-1003">Cell membrane</keyword>
<dbReference type="RefSeq" id="WP_256765323.1">
    <property type="nucleotide sequence ID" value="NZ_JANIGO010000005.1"/>
</dbReference>
<proteinExistence type="inferred from homology"/>
<comment type="caution">
    <text evidence="12">The sequence shown here is derived from an EMBL/GenBank/DDBJ whole genome shotgun (WGS) entry which is preliminary data.</text>
</comment>
<keyword evidence="12" id="KW-0966">Cell projection</keyword>
<dbReference type="PANTHER" id="PTHR38786">
    <property type="entry name" value="FLAGELLAR FLIJ PROTEIN"/>
    <property type="match status" value="1"/>
</dbReference>
<gene>
    <name evidence="12" type="ORF">NQT62_13840</name>
</gene>
<accession>A0ABT1WKG1</accession>
<dbReference type="Gene3D" id="1.10.287.1700">
    <property type="match status" value="1"/>
</dbReference>
<evidence type="ECO:0000256" key="8">
    <source>
        <dbReference type="ARBA" id="ARBA00022927"/>
    </source>
</evidence>
<dbReference type="EMBL" id="JANIGO010000005">
    <property type="protein sequence ID" value="MCQ8897518.1"/>
    <property type="molecule type" value="Genomic_DNA"/>
</dbReference>
<comment type="similarity">
    <text evidence="2">Belongs to the FliJ family.</text>
</comment>
<reference evidence="12 13" key="1">
    <citation type="submission" date="2022-07" db="EMBL/GenBank/DDBJ databases">
        <authorList>
            <person name="Xamxidin M."/>
            <person name="Wu M."/>
        </authorList>
    </citation>
    <scope>NUCLEOTIDE SEQUENCE [LARGE SCALE GENOMIC DNA]</scope>
    <source>
        <strain evidence="12 13">NBRC 111650</strain>
    </source>
</reference>
<keyword evidence="13" id="KW-1185">Reference proteome</keyword>
<evidence type="ECO:0000256" key="11">
    <source>
        <dbReference type="SAM" id="Coils"/>
    </source>
</evidence>
<name>A0ABT1WKG1_9BURK</name>
<keyword evidence="12" id="KW-0969">Cilium</keyword>
<evidence type="ECO:0000256" key="2">
    <source>
        <dbReference type="ARBA" id="ARBA00010004"/>
    </source>
</evidence>
<feature type="coiled-coil region" evidence="11">
    <location>
        <begin position="101"/>
        <end position="147"/>
    </location>
</feature>
<dbReference type="Proteomes" id="UP001204142">
    <property type="component" value="Unassembled WGS sequence"/>
</dbReference>
<evidence type="ECO:0000256" key="7">
    <source>
        <dbReference type="ARBA" id="ARBA00022795"/>
    </source>
</evidence>
<keyword evidence="11" id="KW-0175">Coiled coil</keyword>
<keyword evidence="9" id="KW-0472">Membrane</keyword>
<dbReference type="InterPro" id="IPR052570">
    <property type="entry name" value="FliJ"/>
</dbReference>
<protein>
    <recommendedName>
        <fullName evidence="3">Flagellar FliJ protein</fullName>
    </recommendedName>
</protein>
<organism evidence="12 13">
    <name type="scientific">Limnobacter humi</name>
    <dbReference type="NCBI Taxonomy" id="1778671"/>
    <lineage>
        <taxon>Bacteria</taxon>
        <taxon>Pseudomonadati</taxon>
        <taxon>Pseudomonadota</taxon>
        <taxon>Betaproteobacteria</taxon>
        <taxon>Burkholderiales</taxon>
        <taxon>Burkholderiaceae</taxon>
        <taxon>Limnobacter</taxon>
    </lineage>
</organism>
<sequence>MSKAIELLKDRISLEVSEMESHMALIQSSIEKGQHSIHMLTDYVRQYSEKLAFMGQCTAVDELTPHTISGTELKAHNQFAGKLMSALAAQVRQNETNKAYLRQAAENLKHLKLKQKTLEQLLARREAVLEEKQLRREQKELDELANGRYARTLLLKSAEGRLA</sequence>
<keyword evidence="6" id="KW-0145">Chemotaxis</keyword>
<dbReference type="InterPro" id="IPR053716">
    <property type="entry name" value="Flag_assembly_chemotaxis_eff"/>
</dbReference>
<keyword evidence="12" id="KW-0282">Flagellum</keyword>
<evidence type="ECO:0000256" key="3">
    <source>
        <dbReference type="ARBA" id="ARBA00020392"/>
    </source>
</evidence>
<evidence type="ECO:0000313" key="12">
    <source>
        <dbReference type="EMBL" id="MCQ8897518.1"/>
    </source>
</evidence>
<evidence type="ECO:0000256" key="1">
    <source>
        <dbReference type="ARBA" id="ARBA00004413"/>
    </source>
</evidence>
<evidence type="ECO:0000256" key="6">
    <source>
        <dbReference type="ARBA" id="ARBA00022500"/>
    </source>
</evidence>
<evidence type="ECO:0000256" key="4">
    <source>
        <dbReference type="ARBA" id="ARBA00022448"/>
    </source>
</evidence>
<dbReference type="InterPro" id="IPR012823">
    <property type="entry name" value="Flagell_FliJ"/>
</dbReference>
<evidence type="ECO:0000313" key="13">
    <source>
        <dbReference type="Proteomes" id="UP001204142"/>
    </source>
</evidence>
<evidence type="ECO:0000256" key="5">
    <source>
        <dbReference type="ARBA" id="ARBA00022475"/>
    </source>
</evidence>
<evidence type="ECO:0000256" key="10">
    <source>
        <dbReference type="ARBA" id="ARBA00023225"/>
    </source>
</evidence>
<keyword evidence="8" id="KW-0653">Protein transport</keyword>
<keyword evidence="4" id="KW-0813">Transport</keyword>
<comment type="subcellular location">
    <subcellularLocation>
        <location evidence="1">Cell membrane</location>
        <topology evidence="1">Peripheral membrane protein</topology>
        <orientation evidence="1">Cytoplasmic side</orientation>
    </subcellularLocation>
</comment>
<keyword evidence="7" id="KW-1005">Bacterial flagellum biogenesis</keyword>
<keyword evidence="10" id="KW-1006">Bacterial flagellum protein export</keyword>
<dbReference type="PANTHER" id="PTHR38786:SF1">
    <property type="entry name" value="FLAGELLAR FLIJ PROTEIN"/>
    <property type="match status" value="1"/>
</dbReference>